<proteinExistence type="predicted"/>
<dbReference type="KEGG" id="lhw:BSQ49_05225"/>
<sequence>MEQEIITAKVTNINNDEQFNIHINGKARQNEVEFVLVRSMYMLLTHYAKTNHILFGKALHEYGGAIAVQIGAMHDNEMRTMSHEEDTD</sequence>
<dbReference type="RefSeq" id="WP_141053285.1">
    <property type="nucleotide sequence ID" value="NZ_CP018176.1"/>
</dbReference>
<accession>A0A3Q8CYH1</accession>
<dbReference type="EMBL" id="CP018176">
    <property type="protein sequence ID" value="AUJ29653.1"/>
    <property type="molecule type" value="Genomic_DNA"/>
</dbReference>
<dbReference type="Proteomes" id="UP000314960">
    <property type="component" value="Chromosome"/>
</dbReference>
<name>A0A3Q8CYH1_9LACO</name>
<reference evidence="1 2" key="1">
    <citation type="submission" date="2016-11" db="EMBL/GenBank/DDBJ databases">
        <title>Interaction between Lactobacillus species and yeast in water kefir.</title>
        <authorList>
            <person name="Behr J."/>
            <person name="Xu D."/>
            <person name="Vogel R.F."/>
        </authorList>
    </citation>
    <scope>NUCLEOTIDE SEQUENCE [LARGE SCALE GENOMIC DNA]</scope>
    <source>
        <strain evidence="1 2">TMW 1.1822</strain>
    </source>
</reference>
<dbReference type="AlphaFoldDB" id="A0A3Q8CYH1"/>
<gene>
    <name evidence="1" type="ORF">BSQ49_05225</name>
</gene>
<protein>
    <submittedName>
        <fullName evidence="1">Uncharacterized protein</fullName>
    </submittedName>
</protein>
<organism evidence="1 2">
    <name type="scientific">Liquorilactobacillus hordei</name>
    <dbReference type="NCBI Taxonomy" id="468911"/>
    <lineage>
        <taxon>Bacteria</taxon>
        <taxon>Bacillati</taxon>
        <taxon>Bacillota</taxon>
        <taxon>Bacilli</taxon>
        <taxon>Lactobacillales</taxon>
        <taxon>Lactobacillaceae</taxon>
        <taxon>Liquorilactobacillus</taxon>
    </lineage>
</organism>
<evidence type="ECO:0000313" key="1">
    <source>
        <dbReference type="EMBL" id="AUJ29653.1"/>
    </source>
</evidence>
<evidence type="ECO:0000313" key="2">
    <source>
        <dbReference type="Proteomes" id="UP000314960"/>
    </source>
</evidence>